<evidence type="ECO:0000313" key="2">
    <source>
        <dbReference type="Proteomes" id="UP000481153"/>
    </source>
</evidence>
<dbReference type="Proteomes" id="UP000481153">
    <property type="component" value="Unassembled WGS sequence"/>
</dbReference>
<reference evidence="1 2" key="1">
    <citation type="submission" date="2019-07" db="EMBL/GenBank/DDBJ databases">
        <title>Genomics analysis of Aphanomyces spp. identifies a new class of oomycete effector associated with host adaptation.</title>
        <authorList>
            <person name="Gaulin E."/>
        </authorList>
    </citation>
    <scope>NUCLEOTIDE SEQUENCE [LARGE SCALE GENOMIC DNA]</scope>
    <source>
        <strain evidence="1 2">ATCC 201684</strain>
    </source>
</reference>
<sequence>MKKPRRTSNNSFKLPTDVIVIIAFSIQEVGDLVAFLEALRGRNVLPGPLKQLYQLALTQDYSDWWPSLHIKSWYSSCDEIAKYYSKVVIYAMYETDEIDWLMHHLNANASIEWLVEKFPNATEVDPTYWNLPITHVNISLKYDDFDFDDDKPHNTCTDLLPRLPRLTSISVWDADDNHSHSDERGYNALYDHVFEFVANCDHLTEIHVDGCELTGDNMTNLIPWFRGPNARVFHFAAGPNDWHGSDVDDDMKESFCQAMFNCQTLERLKITAWGLQDVDFTDVVLSMRRLEGSKVTHFEFSAFDCSGAHELTSLLQVLPRTSIKSLIVSGLQCCCFHQDAWASLFDKCTLDILALGTIDFTSVFAANLALGIQKNQTIRRLELEWGNGKPGTVADIRRLIQSMAHPNRSVRVKRAQLKTSSGTFDAESVKSLHEFAIECRCEFKYGQKLIDESDTRSQELAWVGRYCMMKKPKASTPECSLLPLDIFIKIAFYLPGAADLFAFREALRPYNLLGPLEHLYKLSSLRDLWRYLWPRLVIPRAFNSWSTSYEAIAKYYSMVAIHDLGQAVWLKKHLVPQTKIEWVVNQFPNSVSEIADEVWDLRITRVRFGFQHNSVSNGKEILSRLKHLTALKVYVNQAISTPDEFNARHQIWDDIRLEISKTTHLDIFVYRDVSIDSIECLVRVLPRTSIKRLTLTSIPYTIKGLNKLARLFEHCPVVKLSLHPILSPTSFIKSLATSMQINQTIYELELFLRRITDEEIRLLIESFCHPSRRVKRKRLKLILPDYVMEKPLVKSFMDFAKESGGEFEYASY</sequence>
<dbReference type="VEuPathDB" id="FungiDB:AeMF1_006505"/>
<protein>
    <submittedName>
        <fullName evidence="1">Uncharacterized protein</fullName>
    </submittedName>
</protein>
<proteinExistence type="predicted"/>
<dbReference type="VEuPathDB" id="FungiDB:AeMF1_017343"/>
<dbReference type="EMBL" id="VJMJ01000289">
    <property type="protein sequence ID" value="KAF0723991.1"/>
    <property type="molecule type" value="Genomic_DNA"/>
</dbReference>
<keyword evidence="2" id="KW-1185">Reference proteome</keyword>
<dbReference type="InterPro" id="IPR032675">
    <property type="entry name" value="LRR_dom_sf"/>
</dbReference>
<dbReference type="AlphaFoldDB" id="A0A6G0WCI8"/>
<dbReference type="VEuPathDB" id="FungiDB:AeMF1_008587"/>
<comment type="caution">
    <text evidence="1">The sequence shown here is derived from an EMBL/GenBank/DDBJ whole genome shotgun (WGS) entry which is preliminary data.</text>
</comment>
<evidence type="ECO:0000313" key="1">
    <source>
        <dbReference type="EMBL" id="KAF0723991.1"/>
    </source>
</evidence>
<name>A0A6G0WCI8_9STRA</name>
<dbReference type="Gene3D" id="3.80.10.10">
    <property type="entry name" value="Ribonuclease Inhibitor"/>
    <property type="match status" value="1"/>
</dbReference>
<dbReference type="SUPFAM" id="SSF52047">
    <property type="entry name" value="RNI-like"/>
    <property type="match status" value="2"/>
</dbReference>
<organism evidence="1 2">
    <name type="scientific">Aphanomyces euteiches</name>
    <dbReference type="NCBI Taxonomy" id="100861"/>
    <lineage>
        <taxon>Eukaryota</taxon>
        <taxon>Sar</taxon>
        <taxon>Stramenopiles</taxon>
        <taxon>Oomycota</taxon>
        <taxon>Saprolegniomycetes</taxon>
        <taxon>Saprolegniales</taxon>
        <taxon>Verrucalvaceae</taxon>
        <taxon>Aphanomyces</taxon>
    </lineage>
</organism>
<gene>
    <name evidence="1" type="ORF">Ae201684_017229</name>
</gene>
<accession>A0A6G0WCI8</accession>